<dbReference type="SUPFAM" id="SSF82185">
    <property type="entry name" value="Histone H3 K4-specific methyltransferase SET7/9 N-terminal domain"/>
    <property type="match status" value="1"/>
</dbReference>
<sequence>MRFTSYVPPLVRASRSYPQINFLKAYKVYIFYVIYKLQTIEKNKNPQYNMKRLFLGLLTALTVNISFGQQTVKLDYCNCQEKIEQISPVLNGQFELKCNGLLIEKGEFVNGLKNGEWITYSRKGKLIRKLNYNNGLLHGKVELFYVNGKPKVAGQFDKGSKIGKWIYYTDKGMVLSEGSYDSNKPIDTWIINDKKGKKLVVQYDFNSKKHLLNSPTPFHKDGDIIQNGNTEEWYILKSPDLKYSSKSEPLGGYAFANYMFIELVEVPENLWDTYLYQKYKVSFKIASDNNATFESQLITGNLPDKKLELTFLIMTNPPSKIKRVEHSDFQIKLIDLKIKEALSLMPPWIYNEQSDIDLYIHYVINQNLQRQ</sequence>
<dbReference type="AlphaFoldDB" id="A0A916YAI4"/>
<keyword evidence="2" id="KW-1185">Reference proteome</keyword>
<gene>
    <name evidence="1" type="ORF">GCM10011343_27780</name>
</gene>
<evidence type="ECO:0000313" key="1">
    <source>
        <dbReference type="EMBL" id="GGD36361.1"/>
    </source>
</evidence>
<reference evidence="1" key="2">
    <citation type="submission" date="2020-09" db="EMBL/GenBank/DDBJ databases">
        <authorList>
            <person name="Sun Q."/>
            <person name="Zhou Y."/>
        </authorList>
    </citation>
    <scope>NUCLEOTIDE SEQUENCE</scope>
    <source>
        <strain evidence="1">CGMCC 1.12506</strain>
    </source>
</reference>
<organism evidence="1 2">
    <name type="scientific">Flavobacterium orientale</name>
    <dbReference type="NCBI Taxonomy" id="1756020"/>
    <lineage>
        <taxon>Bacteria</taxon>
        <taxon>Pseudomonadati</taxon>
        <taxon>Bacteroidota</taxon>
        <taxon>Flavobacteriia</taxon>
        <taxon>Flavobacteriales</taxon>
        <taxon>Flavobacteriaceae</taxon>
        <taxon>Flavobacterium</taxon>
    </lineage>
</organism>
<dbReference type="Gene3D" id="2.20.110.10">
    <property type="entry name" value="Histone H3 K4-specific methyltransferase SET7/9 N-terminal domain"/>
    <property type="match status" value="1"/>
</dbReference>
<dbReference type="EMBL" id="BMFG01000018">
    <property type="protein sequence ID" value="GGD36361.1"/>
    <property type="molecule type" value="Genomic_DNA"/>
</dbReference>
<dbReference type="PANTHER" id="PTHR33706:SF1">
    <property type="entry name" value="TPR REPEAT PROTEIN"/>
    <property type="match status" value="1"/>
</dbReference>
<proteinExistence type="predicted"/>
<evidence type="ECO:0000313" key="2">
    <source>
        <dbReference type="Proteomes" id="UP000625735"/>
    </source>
</evidence>
<accession>A0A916YAI4</accession>
<protein>
    <recommendedName>
        <fullName evidence="3">MORN repeat variant</fullName>
    </recommendedName>
</protein>
<dbReference type="PANTHER" id="PTHR33706">
    <property type="entry name" value="MORN VARIANT REPEAT PROTEIN"/>
    <property type="match status" value="1"/>
</dbReference>
<reference evidence="1" key="1">
    <citation type="journal article" date="2014" name="Int. J. Syst. Evol. Microbiol.">
        <title>Complete genome sequence of Corynebacterium casei LMG S-19264T (=DSM 44701T), isolated from a smear-ripened cheese.</title>
        <authorList>
            <consortium name="US DOE Joint Genome Institute (JGI-PGF)"/>
            <person name="Walter F."/>
            <person name="Albersmeier A."/>
            <person name="Kalinowski J."/>
            <person name="Ruckert C."/>
        </authorList>
    </citation>
    <scope>NUCLEOTIDE SEQUENCE</scope>
    <source>
        <strain evidence="1">CGMCC 1.12506</strain>
    </source>
</reference>
<dbReference type="InterPro" id="IPR011652">
    <property type="entry name" value="MORN_2"/>
</dbReference>
<evidence type="ECO:0008006" key="3">
    <source>
        <dbReference type="Google" id="ProtNLM"/>
    </source>
</evidence>
<dbReference type="Pfam" id="PF07661">
    <property type="entry name" value="MORN_2"/>
    <property type="match status" value="1"/>
</dbReference>
<dbReference type="Proteomes" id="UP000625735">
    <property type="component" value="Unassembled WGS sequence"/>
</dbReference>
<comment type="caution">
    <text evidence="1">The sequence shown here is derived from an EMBL/GenBank/DDBJ whole genome shotgun (WGS) entry which is preliminary data.</text>
</comment>
<name>A0A916YAI4_9FLAO</name>